<feature type="transmembrane region" description="Helical" evidence="5">
    <location>
        <begin position="141"/>
        <end position="162"/>
    </location>
</feature>
<dbReference type="InterPro" id="IPR013525">
    <property type="entry name" value="ABC2_TM"/>
</dbReference>
<dbReference type="AlphaFoldDB" id="A0A1F6DE86"/>
<dbReference type="PANTHER" id="PTHR43229">
    <property type="entry name" value="NODULATION PROTEIN J"/>
    <property type="match status" value="1"/>
</dbReference>
<gene>
    <name evidence="7" type="ORF">A2765_04080</name>
</gene>
<keyword evidence="5" id="KW-0813">Transport</keyword>
<name>A0A1F6DE86_9BACT</name>
<keyword evidence="2 5" id="KW-0812">Transmembrane</keyword>
<keyword evidence="5" id="KW-1003">Cell membrane</keyword>
<dbReference type="PROSITE" id="PS51012">
    <property type="entry name" value="ABC_TM2"/>
    <property type="match status" value="1"/>
</dbReference>
<comment type="similarity">
    <text evidence="5">Belongs to the ABC-2 integral membrane protein family.</text>
</comment>
<dbReference type="GO" id="GO:0005886">
    <property type="term" value="C:plasma membrane"/>
    <property type="evidence" value="ECO:0007669"/>
    <property type="project" value="UniProtKB-SubCell"/>
</dbReference>
<comment type="subcellular location">
    <subcellularLocation>
        <location evidence="5">Cell membrane</location>
        <topology evidence="5">Multi-pass membrane protein</topology>
    </subcellularLocation>
    <subcellularLocation>
        <location evidence="1">Membrane</location>
        <topology evidence="1">Multi-pass membrane protein</topology>
    </subcellularLocation>
</comment>
<protein>
    <recommendedName>
        <fullName evidence="5">Transport permease protein</fullName>
    </recommendedName>
</protein>
<dbReference type="PANTHER" id="PTHR43229:SF2">
    <property type="entry name" value="NODULATION PROTEIN J"/>
    <property type="match status" value="1"/>
</dbReference>
<dbReference type="Pfam" id="PF01061">
    <property type="entry name" value="ABC2_membrane"/>
    <property type="match status" value="1"/>
</dbReference>
<evidence type="ECO:0000256" key="3">
    <source>
        <dbReference type="ARBA" id="ARBA00022989"/>
    </source>
</evidence>
<evidence type="ECO:0000256" key="4">
    <source>
        <dbReference type="ARBA" id="ARBA00023136"/>
    </source>
</evidence>
<dbReference type="InterPro" id="IPR047817">
    <property type="entry name" value="ABC2_TM_bact-type"/>
</dbReference>
<dbReference type="EMBL" id="MFLA01000016">
    <property type="protein sequence ID" value="OGG59739.1"/>
    <property type="molecule type" value="Genomic_DNA"/>
</dbReference>
<keyword evidence="4 5" id="KW-0472">Membrane</keyword>
<dbReference type="GO" id="GO:0140359">
    <property type="term" value="F:ABC-type transporter activity"/>
    <property type="evidence" value="ECO:0007669"/>
    <property type="project" value="InterPro"/>
</dbReference>
<evidence type="ECO:0000256" key="5">
    <source>
        <dbReference type="RuleBase" id="RU361157"/>
    </source>
</evidence>
<evidence type="ECO:0000259" key="6">
    <source>
        <dbReference type="PROSITE" id="PS51012"/>
    </source>
</evidence>
<accession>A0A1F6DE86</accession>
<comment type="caution">
    <text evidence="7">The sequence shown here is derived from an EMBL/GenBank/DDBJ whole genome shotgun (WGS) entry which is preliminary data.</text>
</comment>
<feature type="transmembrane region" description="Helical" evidence="5">
    <location>
        <begin position="24"/>
        <end position="41"/>
    </location>
</feature>
<evidence type="ECO:0000256" key="2">
    <source>
        <dbReference type="ARBA" id="ARBA00022692"/>
    </source>
</evidence>
<feature type="transmembrane region" description="Helical" evidence="5">
    <location>
        <begin position="225"/>
        <end position="243"/>
    </location>
</feature>
<feature type="transmembrane region" description="Helical" evidence="5">
    <location>
        <begin position="169"/>
        <end position="188"/>
    </location>
</feature>
<sequence>MSPTRIYAIVLRSFYLTRDNPTRFIQIFLWPFLDILLWGFLSRYLSEISSPGLIPILLGGIVLWDFLSRVMTGITMTFFEDVWSRNFLNIFASPLSIGEYVAGMVVSTVWTSAIGFLGMLIAAGLLFGFFITAYGLLALPFLLILFLAGIALGIFGVALVLRYGPSAEWFIWPLPAVAAPFVGVFYPIETLPHWMQLIGKILPPTYVFEGVRAIVAGKTFPSSQLFLGTALGLLTIALSYAFFVSTYKRAVRTGLIARYSAETVA</sequence>
<evidence type="ECO:0000313" key="8">
    <source>
        <dbReference type="Proteomes" id="UP000176377"/>
    </source>
</evidence>
<evidence type="ECO:0000313" key="7">
    <source>
        <dbReference type="EMBL" id="OGG59739.1"/>
    </source>
</evidence>
<feature type="transmembrane region" description="Helical" evidence="5">
    <location>
        <begin position="113"/>
        <end position="135"/>
    </location>
</feature>
<dbReference type="InterPro" id="IPR051784">
    <property type="entry name" value="Nod_factor_ABC_transporter"/>
</dbReference>
<feature type="transmembrane region" description="Helical" evidence="5">
    <location>
        <begin position="48"/>
        <end position="67"/>
    </location>
</feature>
<evidence type="ECO:0000256" key="1">
    <source>
        <dbReference type="ARBA" id="ARBA00004141"/>
    </source>
</evidence>
<organism evidence="7 8">
    <name type="scientific">Candidatus Kaiserbacteria bacterium RIFCSPHIGHO2_01_FULL_56_24</name>
    <dbReference type="NCBI Taxonomy" id="1798487"/>
    <lineage>
        <taxon>Bacteria</taxon>
        <taxon>Candidatus Kaiseribacteriota</taxon>
    </lineage>
</organism>
<proteinExistence type="inferred from homology"/>
<feature type="transmembrane region" description="Helical" evidence="5">
    <location>
        <begin position="87"/>
        <end position="106"/>
    </location>
</feature>
<keyword evidence="3 5" id="KW-1133">Transmembrane helix</keyword>
<feature type="domain" description="ABC transmembrane type-2" evidence="6">
    <location>
        <begin position="22"/>
        <end position="246"/>
    </location>
</feature>
<reference evidence="7 8" key="1">
    <citation type="journal article" date="2016" name="Nat. Commun.">
        <title>Thousands of microbial genomes shed light on interconnected biogeochemical processes in an aquifer system.</title>
        <authorList>
            <person name="Anantharaman K."/>
            <person name="Brown C.T."/>
            <person name="Hug L.A."/>
            <person name="Sharon I."/>
            <person name="Castelle C.J."/>
            <person name="Probst A.J."/>
            <person name="Thomas B.C."/>
            <person name="Singh A."/>
            <person name="Wilkins M.J."/>
            <person name="Karaoz U."/>
            <person name="Brodie E.L."/>
            <person name="Williams K.H."/>
            <person name="Hubbard S.S."/>
            <person name="Banfield J.F."/>
        </authorList>
    </citation>
    <scope>NUCLEOTIDE SEQUENCE [LARGE SCALE GENOMIC DNA]</scope>
</reference>
<dbReference type="Proteomes" id="UP000176377">
    <property type="component" value="Unassembled WGS sequence"/>
</dbReference>